<reference evidence="1" key="1">
    <citation type="submission" date="2018-05" db="EMBL/GenBank/DDBJ databases">
        <authorList>
            <person name="Lanie J.A."/>
            <person name="Ng W.-L."/>
            <person name="Kazmierczak K.M."/>
            <person name="Andrzejewski T.M."/>
            <person name="Davidsen T.M."/>
            <person name="Wayne K.J."/>
            <person name="Tettelin H."/>
            <person name="Glass J.I."/>
            <person name="Rusch D."/>
            <person name="Podicherti R."/>
            <person name="Tsui H.-C.T."/>
            <person name="Winkler M.E."/>
        </authorList>
    </citation>
    <scope>NUCLEOTIDE SEQUENCE</scope>
</reference>
<proteinExistence type="predicted"/>
<dbReference type="AlphaFoldDB" id="A0A382TTU5"/>
<accession>A0A382TTU5</accession>
<sequence length="26" mass="2916">MKKQLNLTLLFVLIVLPLLSSCGRKS</sequence>
<dbReference type="EMBL" id="UINC01139120">
    <property type="protein sequence ID" value="SVD25474.1"/>
    <property type="molecule type" value="Genomic_DNA"/>
</dbReference>
<feature type="non-terminal residue" evidence="1">
    <location>
        <position position="26"/>
    </location>
</feature>
<evidence type="ECO:0000313" key="1">
    <source>
        <dbReference type="EMBL" id="SVD25474.1"/>
    </source>
</evidence>
<dbReference type="PROSITE" id="PS51257">
    <property type="entry name" value="PROKAR_LIPOPROTEIN"/>
    <property type="match status" value="1"/>
</dbReference>
<gene>
    <name evidence="1" type="ORF">METZ01_LOCUS378328</name>
</gene>
<name>A0A382TTU5_9ZZZZ</name>
<organism evidence="1">
    <name type="scientific">marine metagenome</name>
    <dbReference type="NCBI Taxonomy" id="408172"/>
    <lineage>
        <taxon>unclassified sequences</taxon>
        <taxon>metagenomes</taxon>
        <taxon>ecological metagenomes</taxon>
    </lineage>
</organism>
<protein>
    <submittedName>
        <fullName evidence="1">Uncharacterized protein</fullName>
    </submittedName>
</protein>